<feature type="signal peptide" evidence="1">
    <location>
        <begin position="1"/>
        <end position="25"/>
    </location>
</feature>
<feature type="domain" description="Peptidase M15A C-terminal" evidence="2">
    <location>
        <begin position="129"/>
        <end position="164"/>
    </location>
</feature>
<protein>
    <submittedName>
        <fullName evidence="3">Peptidase M15</fullName>
    </submittedName>
</protein>
<keyword evidence="1" id="KW-0732">Signal</keyword>
<feature type="chain" id="PRO_5045097474" evidence="1">
    <location>
        <begin position="26"/>
        <end position="226"/>
    </location>
</feature>
<proteinExistence type="predicted"/>
<evidence type="ECO:0000313" key="4">
    <source>
        <dbReference type="Proteomes" id="UP001339883"/>
    </source>
</evidence>
<dbReference type="SUPFAM" id="SSF55166">
    <property type="entry name" value="Hedgehog/DD-peptidase"/>
    <property type="match status" value="1"/>
</dbReference>
<sequence length="226" mass="25819">MPNTLKLGKIGITSILFLLCGSSSAKPSVPLIVNPIPSYYLIKKIPSSYFLWISQDNHLQHVKAYEDFLTKNNVNNVIPTFELLRTARDWKQCGREEYLIPPKTVWENQVPTLKVFRYLMATKTLTQFEVTSAYRDFQMNRCAGGAVSSRHILNAAIDFRIGPEHPTAKDYTNIEKTKFKLCQFWKQYGSDLNMGLGTYTTGQIHIDTQGYRTWGPDHTQSTSICL</sequence>
<dbReference type="InterPro" id="IPR013230">
    <property type="entry name" value="Peptidase_M15A_C"/>
</dbReference>
<organism evidence="3 4">
    <name type="scientific">Acinetobacter pollinis</name>
    <dbReference type="NCBI Taxonomy" id="2605270"/>
    <lineage>
        <taxon>Bacteria</taxon>
        <taxon>Pseudomonadati</taxon>
        <taxon>Pseudomonadota</taxon>
        <taxon>Gammaproteobacteria</taxon>
        <taxon>Moraxellales</taxon>
        <taxon>Moraxellaceae</taxon>
        <taxon>Acinetobacter</taxon>
    </lineage>
</organism>
<evidence type="ECO:0000256" key="1">
    <source>
        <dbReference type="SAM" id="SignalP"/>
    </source>
</evidence>
<evidence type="ECO:0000259" key="2">
    <source>
        <dbReference type="Pfam" id="PF08291"/>
    </source>
</evidence>
<keyword evidence="4" id="KW-1185">Reference proteome</keyword>
<name>A0ABU6DUE5_9GAMM</name>
<evidence type="ECO:0000313" key="3">
    <source>
        <dbReference type="EMBL" id="MEB5477355.1"/>
    </source>
</evidence>
<dbReference type="RefSeq" id="WP_195771914.1">
    <property type="nucleotide sequence ID" value="NZ_VTDN01000007.1"/>
</dbReference>
<dbReference type="Gene3D" id="3.30.1380.10">
    <property type="match status" value="1"/>
</dbReference>
<dbReference type="Proteomes" id="UP001339883">
    <property type="component" value="Unassembled WGS sequence"/>
</dbReference>
<dbReference type="EMBL" id="VTDN01000007">
    <property type="protein sequence ID" value="MEB5477355.1"/>
    <property type="molecule type" value="Genomic_DNA"/>
</dbReference>
<dbReference type="InterPro" id="IPR009045">
    <property type="entry name" value="Zn_M74/Hedgehog-like"/>
</dbReference>
<dbReference type="Pfam" id="PF08291">
    <property type="entry name" value="Peptidase_M15_3"/>
    <property type="match status" value="1"/>
</dbReference>
<gene>
    <name evidence="3" type="ORF">I2F25_09920</name>
</gene>
<reference evidence="3 4" key="1">
    <citation type="submission" date="2019-08" db="EMBL/GenBank/DDBJ databases">
        <title>Five species of Acinetobacter isolated from floral nectar and animal pollinators.</title>
        <authorList>
            <person name="Hendry T.A."/>
        </authorList>
    </citation>
    <scope>NUCLEOTIDE SEQUENCE [LARGE SCALE GENOMIC DNA]</scope>
    <source>
        <strain evidence="3 4">MD18.27</strain>
    </source>
</reference>
<accession>A0ABU6DUE5</accession>
<comment type="caution">
    <text evidence="3">The sequence shown here is derived from an EMBL/GenBank/DDBJ whole genome shotgun (WGS) entry which is preliminary data.</text>
</comment>